<dbReference type="PANTHER" id="PTHR30569:SF0">
    <property type="entry name" value="CYTOSINE PERMEASE"/>
    <property type="match status" value="1"/>
</dbReference>
<protein>
    <submittedName>
        <fullName evidence="8">Cytosine/purines uracil thiamine allantoin permease</fullName>
    </submittedName>
</protein>
<feature type="transmembrane region" description="Helical" evidence="7">
    <location>
        <begin position="59"/>
        <end position="84"/>
    </location>
</feature>
<evidence type="ECO:0000256" key="1">
    <source>
        <dbReference type="ARBA" id="ARBA00004141"/>
    </source>
</evidence>
<feature type="transmembrane region" description="Helical" evidence="7">
    <location>
        <begin position="246"/>
        <end position="272"/>
    </location>
</feature>
<feature type="transmembrane region" description="Helical" evidence="7">
    <location>
        <begin position="146"/>
        <end position="164"/>
    </location>
</feature>
<keyword evidence="3 7" id="KW-0812">Transmembrane</keyword>
<dbReference type="EMBL" id="AP022598">
    <property type="protein sequence ID" value="BBY78641.1"/>
    <property type="molecule type" value="Genomic_DNA"/>
</dbReference>
<dbReference type="PANTHER" id="PTHR30569">
    <property type="entry name" value="CYTOSINE TRANSPORTER CODB"/>
    <property type="match status" value="1"/>
</dbReference>
<dbReference type="InterPro" id="IPR030191">
    <property type="entry name" value="CodB"/>
</dbReference>
<accession>A0A7I7UCM3</accession>
<evidence type="ECO:0000256" key="6">
    <source>
        <dbReference type="SAM" id="MobiDB-lite"/>
    </source>
</evidence>
<feature type="transmembrane region" description="Helical" evidence="7">
    <location>
        <begin position="292"/>
        <end position="310"/>
    </location>
</feature>
<comment type="similarity">
    <text evidence="2">Belongs to the purine-cytosine permease (2.A.39) family.</text>
</comment>
<evidence type="ECO:0000313" key="8">
    <source>
        <dbReference type="EMBL" id="BBY78641.1"/>
    </source>
</evidence>
<evidence type="ECO:0000256" key="7">
    <source>
        <dbReference type="SAM" id="Phobius"/>
    </source>
</evidence>
<gene>
    <name evidence="8" type="ORF">MPRF_55400</name>
</gene>
<feature type="transmembrane region" description="Helical" evidence="7">
    <location>
        <begin position="214"/>
        <end position="234"/>
    </location>
</feature>
<feature type="transmembrane region" description="Helical" evidence="7">
    <location>
        <begin position="343"/>
        <end position="361"/>
    </location>
</feature>
<dbReference type="GO" id="GO:0005886">
    <property type="term" value="C:plasma membrane"/>
    <property type="evidence" value="ECO:0007669"/>
    <property type="project" value="TreeGrafter"/>
</dbReference>
<dbReference type="AlphaFoldDB" id="A0A7I7UCM3"/>
<organism evidence="8 9">
    <name type="scientific">Mycolicibacterium parafortuitum</name>
    <name type="common">Mycobacterium parafortuitum</name>
    <dbReference type="NCBI Taxonomy" id="39692"/>
    <lineage>
        <taxon>Bacteria</taxon>
        <taxon>Bacillati</taxon>
        <taxon>Actinomycetota</taxon>
        <taxon>Actinomycetes</taxon>
        <taxon>Mycobacteriales</taxon>
        <taxon>Mycobacteriaceae</taxon>
        <taxon>Mycolicibacterium</taxon>
    </lineage>
</organism>
<dbReference type="RefSeq" id="WP_104865832.1">
    <property type="nucleotide sequence ID" value="NZ_AP022598.1"/>
</dbReference>
<proteinExistence type="inferred from homology"/>
<feature type="transmembrane region" description="Helical" evidence="7">
    <location>
        <begin position="436"/>
        <end position="457"/>
    </location>
</feature>
<feature type="transmembrane region" description="Helical" evidence="7">
    <location>
        <begin position="35"/>
        <end position="53"/>
    </location>
</feature>
<evidence type="ECO:0000313" key="9">
    <source>
        <dbReference type="Proteomes" id="UP000466554"/>
    </source>
</evidence>
<feature type="transmembrane region" description="Helical" evidence="7">
    <location>
        <begin position="367"/>
        <end position="389"/>
    </location>
</feature>
<feature type="transmembrane region" description="Helical" evidence="7">
    <location>
        <begin position="410"/>
        <end position="430"/>
    </location>
</feature>
<evidence type="ECO:0000256" key="4">
    <source>
        <dbReference type="ARBA" id="ARBA00022989"/>
    </source>
</evidence>
<dbReference type="InterPro" id="IPR001248">
    <property type="entry name" value="Pur-cyt_permease"/>
</dbReference>
<feature type="transmembrane region" description="Helical" evidence="7">
    <location>
        <begin position="104"/>
        <end position="126"/>
    </location>
</feature>
<dbReference type="Pfam" id="PF02133">
    <property type="entry name" value="Transp_cyt_pur"/>
    <property type="match status" value="1"/>
</dbReference>
<sequence>MSLRSYFHGPATSLDDQVESYATTRVPDSQRWRRPAILLVLTGNVTAMFWFALGGQMGFLVGWPGVLVPIAYMVIGATVVGALIMRIASQQGLSLPLLSRGLGFGARGSAIASFVYAVNYVFYFIFEGSIVSHGLSEILGISIDSAAASVVFAVVALIALYYSWRGMHSMNVLQRFGMPIFLILFVIGMVMLANGYVLAGPGEWVVEDGVTATAMWQALSLANGQVVFQALIATDYGRFVKRSVSYVGTGGVMLIELLMISVVMVLGVFLGFTMIEYFDGERSARELAATDPGLIFAVVMGVLGVVFAILTQVRINVMNLYSGSLALSNAWDVLSPKRVGRQWWMVLLVVLGIALYPINVLQYTDKFLAVTGIMTNTWIFILLSDYFICRKLLKLAPSTLVEFREGRVKNWNYCGMTALATGIAVGALGVAGVYPLYFASFAAMLVGPIVYVPLTILSKGSQYGLPAAESEDPMADQRTSTTVDAGERA</sequence>
<feature type="transmembrane region" description="Helical" evidence="7">
    <location>
        <begin position="176"/>
        <end position="199"/>
    </location>
</feature>
<keyword evidence="5 7" id="KW-0472">Membrane</keyword>
<name>A0A7I7UCM3_MYCPF</name>
<dbReference type="Proteomes" id="UP000466554">
    <property type="component" value="Chromosome"/>
</dbReference>
<reference evidence="8 9" key="1">
    <citation type="journal article" date="2019" name="Emerg. Microbes Infect.">
        <title>Comprehensive subspecies identification of 175 nontuberculous mycobacteria species based on 7547 genomic profiles.</title>
        <authorList>
            <person name="Matsumoto Y."/>
            <person name="Kinjo T."/>
            <person name="Motooka D."/>
            <person name="Nabeya D."/>
            <person name="Jung N."/>
            <person name="Uechi K."/>
            <person name="Horii T."/>
            <person name="Iida T."/>
            <person name="Fujita J."/>
            <person name="Nakamura S."/>
        </authorList>
    </citation>
    <scope>NUCLEOTIDE SEQUENCE [LARGE SCALE GENOMIC DNA]</scope>
    <source>
        <strain evidence="8 9">JCM 6367</strain>
    </source>
</reference>
<keyword evidence="4 7" id="KW-1133">Transmembrane helix</keyword>
<evidence type="ECO:0000256" key="5">
    <source>
        <dbReference type="ARBA" id="ARBA00023136"/>
    </source>
</evidence>
<dbReference type="GO" id="GO:0015209">
    <property type="term" value="F:cytosine transmembrane transporter activity"/>
    <property type="evidence" value="ECO:0007669"/>
    <property type="project" value="InterPro"/>
</dbReference>
<feature type="region of interest" description="Disordered" evidence="6">
    <location>
        <begin position="466"/>
        <end position="489"/>
    </location>
</feature>
<evidence type="ECO:0000256" key="3">
    <source>
        <dbReference type="ARBA" id="ARBA00022692"/>
    </source>
</evidence>
<dbReference type="Gene3D" id="1.10.4160.10">
    <property type="entry name" value="Hydantoin permease"/>
    <property type="match status" value="1"/>
</dbReference>
<evidence type="ECO:0000256" key="2">
    <source>
        <dbReference type="ARBA" id="ARBA00008974"/>
    </source>
</evidence>
<comment type="subcellular location">
    <subcellularLocation>
        <location evidence="1">Membrane</location>
        <topology evidence="1">Multi-pass membrane protein</topology>
    </subcellularLocation>
</comment>